<dbReference type="PROSITE" id="PS01124">
    <property type="entry name" value="HTH_ARAC_FAMILY_2"/>
    <property type="match status" value="1"/>
</dbReference>
<keyword evidence="2" id="KW-0238">DNA-binding</keyword>
<evidence type="ECO:0000256" key="1">
    <source>
        <dbReference type="ARBA" id="ARBA00023015"/>
    </source>
</evidence>
<dbReference type="Proteomes" id="UP000673394">
    <property type="component" value="Unassembled WGS sequence"/>
</dbReference>
<dbReference type="EMBL" id="JAGKSP010000002">
    <property type="protein sequence ID" value="MBP3962545.1"/>
    <property type="molecule type" value="Genomic_DNA"/>
</dbReference>
<dbReference type="InterPro" id="IPR018062">
    <property type="entry name" value="HTH_AraC-typ_CS"/>
</dbReference>
<keyword evidence="6" id="KW-1185">Reference proteome</keyword>
<dbReference type="RefSeq" id="WP_210656830.1">
    <property type="nucleotide sequence ID" value="NZ_JAGKSP010000002.1"/>
</dbReference>
<reference evidence="5 6" key="1">
    <citation type="submission" date="2021-04" db="EMBL/GenBank/DDBJ databases">
        <title>Paenibacillus sp. DLE-14 whole genome sequence.</title>
        <authorList>
            <person name="Ham Y.J."/>
        </authorList>
    </citation>
    <scope>NUCLEOTIDE SEQUENCE [LARGE SCALE GENOMIC DNA]</scope>
    <source>
        <strain evidence="5 6">DLE-14</strain>
    </source>
</reference>
<evidence type="ECO:0000313" key="6">
    <source>
        <dbReference type="Proteomes" id="UP000673394"/>
    </source>
</evidence>
<dbReference type="SUPFAM" id="SSF46689">
    <property type="entry name" value="Homeodomain-like"/>
    <property type="match status" value="1"/>
</dbReference>
<gene>
    <name evidence="5" type="ORF">I8J30_07475</name>
</gene>
<evidence type="ECO:0000313" key="5">
    <source>
        <dbReference type="EMBL" id="MBP3962545.1"/>
    </source>
</evidence>
<sequence length="387" mass="44379">MSQQYLRQIDSFIEKSTSLAISIGTSAYALDDQLQITFAYHSAEISQAPDKNQHLSMLIDSLRLNRRQIEKTSNGISRFPLTLNRSFLVLNFEDNASYPFLVLGPIETKSAERDNHIVNLIYWYYHPQAETVPFPLPFGVQWNEVSRLANLSLVNIYYENESLYLPAEVFALIKAKMVVGDNSAIEDIFNTKIYLNYFVRIVQAKADQLRSLKNHFILACSALSQVAIDNGVEYTYARTISEEYSRIAETFSSSNGFITLLKEVTIKFTSAITQFSSQVHSNLVKDIIQYLRSHMFDKITLEDVAKKFDKNPSYISSRLKKETGLGFNENLNYLRVMESKHLLLQTRKSISDIAIAVGFNYQNHFAKVFKKFVGVSPMDFRNNQLKE</sequence>
<accession>A0ABS5C995</accession>
<feature type="domain" description="HTH araC/xylS-type" evidence="4">
    <location>
        <begin position="285"/>
        <end position="383"/>
    </location>
</feature>
<keyword evidence="1" id="KW-0805">Transcription regulation</keyword>
<dbReference type="PANTHER" id="PTHR43280:SF28">
    <property type="entry name" value="HTH-TYPE TRANSCRIPTIONAL ACTIVATOR RHAS"/>
    <property type="match status" value="1"/>
</dbReference>
<proteinExistence type="predicted"/>
<dbReference type="PANTHER" id="PTHR43280">
    <property type="entry name" value="ARAC-FAMILY TRANSCRIPTIONAL REGULATOR"/>
    <property type="match status" value="1"/>
</dbReference>
<name>A0ABS5C995_9BACL</name>
<protein>
    <submittedName>
        <fullName evidence="5">Helix-turn-helix domain-containing protein</fullName>
    </submittedName>
</protein>
<dbReference type="SMART" id="SM00342">
    <property type="entry name" value="HTH_ARAC"/>
    <property type="match status" value="1"/>
</dbReference>
<dbReference type="PROSITE" id="PS00041">
    <property type="entry name" value="HTH_ARAC_FAMILY_1"/>
    <property type="match status" value="1"/>
</dbReference>
<dbReference type="Gene3D" id="1.10.10.60">
    <property type="entry name" value="Homeodomain-like"/>
    <property type="match status" value="2"/>
</dbReference>
<dbReference type="InterPro" id="IPR018060">
    <property type="entry name" value="HTH_AraC"/>
</dbReference>
<organism evidence="5 6">
    <name type="scientific">Paenibacillus lignilyticus</name>
    <dbReference type="NCBI Taxonomy" id="1172615"/>
    <lineage>
        <taxon>Bacteria</taxon>
        <taxon>Bacillati</taxon>
        <taxon>Bacillota</taxon>
        <taxon>Bacilli</taxon>
        <taxon>Bacillales</taxon>
        <taxon>Paenibacillaceae</taxon>
        <taxon>Paenibacillus</taxon>
    </lineage>
</organism>
<comment type="caution">
    <text evidence="5">The sequence shown here is derived from an EMBL/GenBank/DDBJ whole genome shotgun (WGS) entry which is preliminary data.</text>
</comment>
<dbReference type="Pfam" id="PF12833">
    <property type="entry name" value="HTH_18"/>
    <property type="match status" value="1"/>
</dbReference>
<dbReference type="InterPro" id="IPR020449">
    <property type="entry name" value="Tscrpt_reg_AraC-type_HTH"/>
</dbReference>
<dbReference type="InterPro" id="IPR009057">
    <property type="entry name" value="Homeodomain-like_sf"/>
</dbReference>
<evidence type="ECO:0000259" key="4">
    <source>
        <dbReference type="PROSITE" id="PS01124"/>
    </source>
</evidence>
<dbReference type="PRINTS" id="PR00032">
    <property type="entry name" value="HTHARAC"/>
</dbReference>
<evidence type="ECO:0000256" key="2">
    <source>
        <dbReference type="ARBA" id="ARBA00023125"/>
    </source>
</evidence>
<evidence type="ECO:0000256" key="3">
    <source>
        <dbReference type="ARBA" id="ARBA00023163"/>
    </source>
</evidence>
<keyword evidence="3" id="KW-0804">Transcription</keyword>